<dbReference type="AlphaFoldDB" id="A0A644WHR3"/>
<protein>
    <submittedName>
        <fullName evidence="1">Uncharacterized protein</fullName>
    </submittedName>
</protein>
<sequence length="94" mass="10936">MKQYGYHEVRKMSFDSLRGLCIRKNWFTNGTNKDYEAMLNQADDAENITTDIIVEIASQIIENSDMSKDFISDEIFESVCFELFDICNTFIAKD</sequence>
<gene>
    <name evidence="1" type="ORF">SDC9_49399</name>
</gene>
<dbReference type="EMBL" id="VSSQ01000927">
    <property type="protein sequence ID" value="MPM03139.1"/>
    <property type="molecule type" value="Genomic_DNA"/>
</dbReference>
<reference evidence="1" key="1">
    <citation type="submission" date="2019-08" db="EMBL/GenBank/DDBJ databases">
        <authorList>
            <person name="Kucharzyk K."/>
            <person name="Murdoch R.W."/>
            <person name="Higgins S."/>
            <person name="Loffler F."/>
        </authorList>
    </citation>
    <scope>NUCLEOTIDE SEQUENCE</scope>
</reference>
<organism evidence="1">
    <name type="scientific">bioreactor metagenome</name>
    <dbReference type="NCBI Taxonomy" id="1076179"/>
    <lineage>
        <taxon>unclassified sequences</taxon>
        <taxon>metagenomes</taxon>
        <taxon>ecological metagenomes</taxon>
    </lineage>
</organism>
<accession>A0A644WHR3</accession>
<proteinExistence type="predicted"/>
<name>A0A644WHR3_9ZZZZ</name>
<evidence type="ECO:0000313" key="1">
    <source>
        <dbReference type="EMBL" id="MPM03139.1"/>
    </source>
</evidence>
<comment type="caution">
    <text evidence="1">The sequence shown here is derived from an EMBL/GenBank/DDBJ whole genome shotgun (WGS) entry which is preliminary data.</text>
</comment>